<evidence type="ECO:0000313" key="3">
    <source>
        <dbReference type="EMBL" id="PUU73355.1"/>
    </source>
</evidence>
<accession>A0A2T6ZCY5</accession>
<feature type="region of interest" description="Disordered" evidence="1">
    <location>
        <begin position="202"/>
        <end position="259"/>
    </location>
</feature>
<dbReference type="GO" id="GO:0000298">
    <property type="term" value="F:endopolyphosphatase activity"/>
    <property type="evidence" value="ECO:0007669"/>
    <property type="project" value="TreeGrafter"/>
</dbReference>
<dbReference type="STRING" id="42251.A0A2T6ZCY5"/>
<dbReference type="GO" id="GO:0006798">
    <property type="term" value="P:polyphosphate catabolic process"/>
    <property type="evidence" value="ECO:0007669"/>
    <property type="project" value="TreeGrafter"/>
</dbReference>
<feature type="compositionally biased region" description="Low complexity" evidence="1">
    <location>
        <begin position="18"/>
        <end position="30"/>
    </location>
</feature>
<dbReference type="SUPFAM" id="SSF56300">
    <property type="entry name" value="Metallo-dependent phosphatases"/>
    <property type="match status" value="1"/>
</dbReference>
<dbReference type="GO" id="GO:0016791">
    <property type="term" value="F:phosphatase activity"/>
    <property type="evidence" value="ECO:0007669"/>
    <property type="project" value="TreeGrafter"/>
</dbReference>
<gene>
    <name evidence="3" type="ORF">B9Z19DRAFT_1103958</name>
</gene>
<dbReference type="Gene3D" id="3.60.21.10">
    <property type="match status" value="1"/>
</dbReference>
<name>A0A2T6ZCY5_TUBBO</name>
<dbReference type="Pfam" id="PF00149">
    <property type="entry name" value="Metallophos"/>
    <property type="match status" value="1"/>
</dbReference>
<comment type="caution">
    <text evidence="3">The sequence shown here is derived from an EMBL/GenBank/DDBJ whole genome shotgun (WGS) entry which is preliminary data.</text>
</comment>
<feature type="domain" description="Calcineurin-like phosphoesterase" evidence="2">
    <location>
        <begin position="125"/>
        <end position="363"/>
    </location>
</feature>
<dbReference type="Proteomes" id="UP000244722">
    <property type="component" value="Unassembled WGS sequence"/>
</dbReference>
<evidence type="ECO:0000259" key="2">
    <source>
        <dbReference type="Pfam" id="PF00149"/>
    </source>
</evidence>
<dbReference type="AlphaFoldDB" id="A0A2T6ZCY5"/>
<dbReference type="CDD" id="cd00144">
    <property type="entry name" value="MPP_PPP_family"/>
    <property type="match status" value="1"/>
</dbReference>
<evidence type="ECO:0000256" key="1">
    <source>
        <dbReference type="SAM" id="MobiDB-lite"/>
    </source>
</evidence>
<protein>
    <submittedName>
        <fullName evidence="3">Metallo-dependent phosphatase-like protein</fullName>
    </submittedName>
</protein>
<dbReference type="GO" id="GO:0005737">
    <property type="term" value="C:cytoplasm"/>
    <property type="evidence" value="ECO:0007669"/>
    <property type="project" value="TreeGrafter"/>
</dbReference>
<feature type="compositionally biased region" description="Acidic residues" evidence="1">
    <location>
        <begin position="212"/>
        <end position="243"/>
    </location>
</feature>
<evidence type="ECO:0000313" key="4">
    <source>
        <dbReference type="Proteomes" id="UP000244722"/>
    </source>
</evidence>
<dbReference type="InterPro" id="IPR050126">
    <property type="entry name" value="Ap4A_hydrolase"/>
</dbReference>
<proteinExistence type="predicted"/>
<dbReference type="OrthoDB" id="10267127at2759"/>
<dbReference type="EMBL" id="NESQ01000385">
    <property type="protein sequence ID" value="PUU73355.1"/>
    <property type="molecule type" value="Genomic_DNA"/>
</dbReference>
<dbReference type="InterPro" id="IPR004843">
    <property type="entry name" value="Calcineurin-like_PHP"/>
</dbReference>
<sequence length="411" mass="45617">MSEKNIQQLAHLLPPPTNSQSSTTQPTASRSSRAFSKIKFGLLAGALAVSTVWAYSHFVGGCNHEATLAFEGGERGDGLLDVEDYGGMNEGMSGRLGYTLVKDIPAEDIPGRRKKGVKGEGDDKRLIVVGDVHGMFDEFQSLLDKVSYDSESDYLVLAGDIISKGPDSLTVLDLARKIGAHCVRGNHEDRILLHYHDIQRRKRKHNRALEAPEPEEGGREEENDDQEEEEDDKEDDGAAEGEEFGNMGPEVGEKESPSLSVEKRLARSLSKKQAEWLDACPLVLRASKVPGLGQYYIVHAGLVHGIELESQDPLAIMTMRTLNHHLVPSPKQNGMHWAKYWNKMENKKTHDHTTVVYGHYAAEGLDIRRYTKGLDSSCVRGGKLSAYILEANKRGRVEEDIVSVRCREYPD</sequence>
<reference evidence="3 4" key="1">
    <citation type="submission" date="2017-04" db="EMBL/GenBank/DDBJ databases">
        <title>Draft genome sequence of Tuber borchii Vittad., a whitish edible truffle.</title>
        <authorList>
            <consortium name="DOE Joint Genome Institute"/>
            <person name="Murat C."/>
            <person name="Kuo A."/>
            <person name="Barry K.W."/>
            <person name="Clum A."/>
            <person name="Dockter R.B."/>
            <person name="Fauchery L."/>
            <person name="Iotti M."/>
            <person name="Kohler A."/>
            <person name="Labutti K."/>
            <person name="Lindquist E.A."/>
            <person name="Lipzen A."/>
            <person name="Ohm R.A."/>
            <person name="Wang M."/>
            <person name="Grigoriev I.V."/>
            <person name="Zambonelli A."/>
            <person name="Martin F.M."/>
        </authorList>
    </citation>
    <scope>NUCLEOTIDE SEQUENCE [LARGE SCALE GENOMIC DNA]</scope>
    <source>
        <strain evidence="3 4">Tbo3840</strain>
    </source>
</reference>
<organism evidence="3 4">
    <name type="scientific">Tuber borchii</name>
    <name type="common">White truffle</name>
    <dbReference type="NCBI Taxonomy" id="42251"/>
    <lineage>
        <taxon>Eukaryota</taxon>
        <taxon>Fungi</taxon>
        <taxon>Dikarya</taxon>
        <taxon>Ascomycota</taxon>
        <taxon>Pezizomycotina</taxon>
        <taxon>Pezizomycetes</taxon>
        <taxon>Pezizales</taxon>
        <taxon>Tuberaceae</taxon>
        <taxon>Tuber</taxon>
    </lineage>
</organism>
<feature type="region of interest" description="Disordered" evidence="1">
    <location>
        <begin position="1"/>
        <end position="30"/>
    </location>
</feature>
<dbReference type="PANTHER" id="PTHR42850:SF4">
    <property type="entry name" value="ZINC-DEPENDENT ENDOPOLYPHOSPHATASE"/>
    <property type="match status" value="1"/>
</dbReference>
<dbReference type="InterPro" id="IPR029052">
    <property type="entry name" value="Metallo-depent_PP-like"/>
</dbReference>
<keyword evidence="4" id="KW-1185">Reference proteome</keyword>
<dbReference type="PANTHER" id="PTHR42850">
    <property type="entry name" value="METALLOPHOSPHOESTERASE"/>
    <property type="match status" value="1"/>
</dbReference>